<name>A0A1Y1QED2_9GAMM</name>
<dbReference type="EMBL" id="MTEJ01000381">
    <property type="protein sequence ID" value="OQX03775.1"/>
    <property type="molecule type" value="Genomic_DNA"/>
</dbReference>
<protein>
    <submittedName>
        <fullName evidence="1">Uncharacterized protein</fullName>
    </submittedName>
</protein>
<gene>
    <name evidence="1" type="ORF">BWK73_38435</name>
</gene>
<comment type="caution">
    <text evidence="1">The sequence shown here is derived from an EMBL/GenBank/DDBJ whole genome shotgun (WGS) entry which is preliminary data.</text>
</comment>
<sequence length="95" mass="11107">MRSNKPRSQPQPPEENIQSFIAGAERQESSAYPWQSPNVRPDVTKVFNLRLPEDVYLKLKYLSDKQRRRSMQTICQDAIEPYIEQELKKLLDSGV</sequence>
<accession>A0A1Y1QED2</accession>
<reference evidence="1 2" key="1">
    <citation type="submission" date="2017-01" db="EMBL/GenBank/DDBJ databases">
        <title>Novel large sulfur bacteria in the metagenomes of groundwater-fed chemosynthetic microbial mats in the Lake Huron basin.</title>
        <authorList>
            <person name="Sharrar A.M."/>
            <person name="Flood B.E."/>
            <person name="Bailey J.V."/>
            <person name="Jones D.S."/>
            <person name="Biddanda B."/>
            <person name="Ruberg S.A."/>
            <person name="Marcus D.N."/>
            <person name="Dick G.J."/>
        </authorList>
    </citation>
    <scope>NUCLEOTIDE SEQUENCE [LARGE SCALE GENOMIC DNA]</scope>
    <source>
        <strain evidence="1">A8</strain>
    </source>
</reference>
<proteinExistence type="predicted"/>
<organism evidence="1 2">
    <name type="scientific">Thiothrix lacustris</name>
    <dbReference type="NCBI Taxonomy" id="525917"/>
    <lineage>
        <taxon>Bacteria</taxon>
        <taxon>Pseudomonadati</taxon>
        <taxon>Pseudomonadota</taxon>
        <taxon>Gammaproteobacteria</taxon>
        <taxon>Thiotrichales</taxon>
        <taxon>Thiotrichaceae</taxon>
        <taxon>Thiothrix</taxon>
    </lineage>
</organism>
<evidence type="ECO:0000313" key="1">
    <source>
        <dbReference type="EMBL" id="OQX03775.1"/>
    </source>
</evidence>
<dbReference type="AlphaFoldDB" id="A0A1Y1QED2"/>
<dbReference type="Proteomes" id="UP000192491">
    <property type="component" value="Unassembled WGS sequence"/>
</dbReference>
<evidence type="ECO:0000313" key="2">
    <source>
        <dbReference type="Proteomes" id="UP000192491"/>
    </source>
</evidence>